<feature type="compositionally biased region" description="Polar residues" evidence="2">
    <location>
        <begin position="77"/>
        <end position="92"/>
    </location>
</feature>
<comment type="caution">
    <text evidence="4">The sequence shown here is derived from an EMBL/GenBank/DDBJ whole genome shotgun (WGS) entry which is preliminary data.</text>
</comment>
<dbReference type="SUPFAM" id="SSF46689">
    <property type="entry name" value="Homeodomain-like"/>
    <property type="match status" value="1"/>
</dbReference>
<feature type="region of interest" description="Disordered" evidence="2">
    <location>
        <begin position="570"/>
        <end position="598"/>
    </location>
</feature>
<evidence type="ECO:0000259" key="3">
    <source>
        <dbReference type="PROSITE" id="PS51293"/>
    </source>
</evidence>
<keyword evidence="1" id="KW-0175">Coiled coil</keyword>
<feature type="compositionally biased region" description="Polar residues" evidence="2">
    <location>
        <begin position="235"/>
        <end position="252"/>
    </location>
</feature>
<dbReference type="InterPro" id="IPR039467">
    <property type="entry name" value="TFIIIB_B''_Myb"/>
</dbReference>
<dbReference type="InterPro" id="IPR009057">
    <property type="entry name" value="Homeodomain-like_sf"/>
</dbReference>
<feature type="compositionally biased region" description="Acidic residues" evidence="2">
    <location>
        <begin position="629"/>
        <end position="647"/>
    </location>
</feature>
<gene>
    <name evidence="4" type="ORF">RI543_002302</name>
</gene>
<organism evidence="4 5">
    <name type="scientific">Arxiozyma heterogenica</name>
    <dbReference type="NCBI Taxonomy" id="278026"/>
    <lineage>
        <taxon>Eukaryota</taxon>
        <taxon>Fungi</taxon>
        <taxon>Dikarya</taxon>
        <taxon>Ascomycota</taxon>
        <taxon>Saccharomycotina</taxon>
        <taxon>Saccharomycetes</taxon>
        <taxon>Saccharomycetales</taxon>
        <taxon>Saccharomycetaceae</taxon>
        <taxon>Arxiozyma</taxon>
    </lineage>
</organism>
<dbReference type="Gene3D" id="1.10.10.60">
    <property type="entry name" value="Homeodomain-like"/>
    <property type="match status" value="1"/>
</dbReference>
<feature type="compositionally biased region" description="Polar residues" evidence="2">
    <location>
        <begin position="262"/>
        <end position="275"/>
    </location>
</feature>
<feature type="region of interest" description="Disordered" evidence="2">
    <location>
        <begin position="617"/>
        <end position="653"/>
    </location>
</feature>
<dbReference type="InterPro" id="IPR017174">
    <property type="entry name" value="Bdp1_fungi"/>
</dbReference>
<dbReference type="GO" id="GO:0006355">
    <property type="term" value="P:regulation of DNA-templated transcription"/>
    <property type="evidence" value="ECO:0007669"/>
    <property type="project" value="UniProtKB-ARBA"/>
</dbReference>
<dbReference type="Proteomes" id="UP001306508">
    <property type="component" value="Unassembled WGS sequence"/>
</dbReference>
<feature type="compositionally biased region" description="Low complexity" evidence="2">
    <location>
        <begin position="93"/>
        <end position="107"/>
    </location>
</feature>
<dbReference type="PIRSF" id="PIRSF037327">
    <property type="entry name" value="TFIIIB_Bdp1_fun"/>
    <property type="match status" value="1"/>
</dbReference>
<feature type="coiled-coil region" evidence="1">
    <location>
        <begin position="349"/>
        <end position="398"/>
    </location>
</feature>
<feature type="compositionally biased region" description="Polar residues" evidence="2">
    <location>
        <begin position="112"/>
        <end position="124"/>
    </location>
</feature>
<feature type="compositionally biased region" description="Basic and acidic residues" evidence="2">
    <location>
        <begin position="617"/>
        <end position="628"/>
    </location>
</feature>
<feature type="compositionally biased region" description="Basic and acidic residues" evidence="2">
    <location>
        <begin position="48"/>
        <end position="57"/>
    </location>
</feature>
<dbReference type="PANTHER" id="PTHR22929">
    <property type="entry name" value="RNA POLYMERASE III TRANSCRIPTION INITIATION FACTOR B"/>
    <property type="match status" value="1"/>
</dbReference>
<feature type="compositionally biased region" description="Basic and acidic residues" evidence="2">
    <location>
        <begin position="570"/>
        <end position="590"/>
    </location>
</feature>
<dbReference type="PROSITE" id="PS51293">
    <property type="entry name" value="SANT"/>
    <property type="match status" value="1"/>
</dbReference>
<dbReference type="PANTHER" id="PTHR22929:SF0">
    <property type="entry name" value="TRANSCRIPTION FACTOR TFIIIB COMPONENT B'' HOMOLOG"/>
    <property type="match status" value="1"/>
</dbReference>
<feature type="region of interest" description="Disordered" evidence="2">
    <location>
        <begin position="171"/>
        <end position="204"/>
    </location>
</feature>
<feature type="region of interest" description="Disordered" evidence="2">
    <location>
        <begin position="1"/>
        <end position="128"/>
    </location>
</feature>
<sequence>MSSVVNKSGTRFIPKVRQRRSQAPARPVISKPVPVVMRDTVLGSNKNNDTDDNHNDDILEGATQVATNEKHKDKLSDTQMGTNDVNNSNRNADSNSTGNNDSNSNSDGDGETQLSQESTQVETSYENDDSLANTLVAHSKKLGPPDKDTANVLNFKNKDLHLNDLDKISTNKNYNKSNNESFNTSRKRLSSISNTAPGKPLHSSISIKNEDATLNTFKRRKLSTKTTLSKKMGSKVSSRSGKSTVSKISVPSITGIPIPTGETFNSNSTRNGDNDTNLDGDEDESLQGASDQYKMHVIKSVREIPNDIEDKDSSKYLIDENNFTIAELCKKTLPIGEISDNFERSKMAYKVKLQRRKELRELRQRARSEFKSLQELNKENEELEKQRRKEAQEELMNAEIPEERFNQTMKLKLNADGTIAVDEESTVVDRHRNASLEHAQKKKVDENPFNNLFNNGSYGKNSYTDPWTPDEMVKFYRALSMWGTDFNLISQLFPYRTRRQVKAKFNNEEKKHPLMIELALRSKLPADFEQYCRDIRKNIPTLEEFEEKIKSLQNEHQLHIKELEAAKHTAKLEDQDNEKEFENKNLDNRRGAGGFTNRDLQTYRKKEVILGTIDDIKRKREEEERKIPDEDEDKEEEESEEEEEEEEVTKKEE</sequence>
<dbReference type="EMBL" id="JAWIZZ010000043">
    <property type="protein sequence ID" value="KAK5780264.1"/>
    <property type="molecule type" value="Genomic_DNA"/>
</dbReference>
<feature type="region of interest" description="Disordered" evidence="2">
    <location>
        <begin position="223"/>
        <end position="289"/>
    </location>
</feature>
<dbReference type="GO" id="GO:0001156">
    <property type="term" value="F:TFIIIC-class transcription factor complex binding"/>
    <property type="evidence" value="ECO:0007669"/>
    <property type="project" value="TreeGrafter"/>
</dbReference>
<evidence type="ECO:0000313" key="4">
    <source>
        <dbReference type="EMBL" id="KAK5780264.1"/>
    </source>
</evidence>
<evidence type="ECO:0000313" key="5">
    <source>
        <dbReference type="Proteomes" id="UP001306508"/>
    </source>
</evidence>
<dbReference type="InterPro" id="IPR017884">
    <property type="entry name" value="SANT_dom"/>
</dbReference>
<feature type="domain" description="SANT" evidence="3">
    <location>
        <begin position="462"/>
        <end position="513"/>
    </location>
</feature>
<proteinExistence type="predicted"/>
<protein>
    <recommendedName>
        <fullName evidence="3">SANT domain-containing protein</fullName>
    </recommendedName>
</protein>
<name>A0AAN7WKR1_9SACH</name>
<dbReference type="SMART" id="SM00717">
    <property type="entry name" value="SANT"/>
    <property type="match status" value="1"/>
</dbReference>
<dbReference type="CDD" id="cd00167">
    <property type="entry name" value="SANT"/>
    <property type="match status" value="1"/>
</dbReference>
<evidence type="ECO:0000256" key="2">
    <source>
        <dbReference type="SAM" id="MobiDB-lite"/>
    </source>
</evidence>
<dbReference type="GO" id="GO:0000995">
    <property type="term" value="F:RNA polymerase III general transcription initiation factor activity"/>
    <property type="evidence" value="ECO:0007669"/>
    <property type="project" value="InterPro"/>
</dbReference>
<dbReference type="AlphaFoldDB" id="A0AAN7WKR1"/>
<accession>A0AAN7WKR1</accession>
<dbReference type="Pfam" id="PF15963">
    <property type="entry name" value="Myb_DNA-bind_7"/>
    <property type="match status" value="1"/>
</dbReference>
<dbReference type="GO" id="GO:0000126">
    <property type="term" value="C:transcription factor TFIIIB complex"/>
    <property type="evidence" value="ECO:0007669"/>
    <property type="project" value="InterPro"/>
</dbReference>
<dbReference type="InterPro" id="IPR001005">
    <property type="entry name" value="SANT/Myb"/>
</dbReference>
<feature type="compositionally biased region" description="Acidic residues" evidence="2">
    <location>
        <begin position="276"/>
        <end position="285"/>
    </location>
</feature>
<reference evidence="5" key="1">
    <citation type="submission" date="2023-07" db="EMBL/GenBank/DDBJ databases">
        <title>A draft genome of Kazachstania heterogenica Y-27499.</title>
        <authorList>
            <person name="Donic C."/>
            <person name="Kralova J.S."/>
            <person name="Fidel L."/>
            <person name="Ben-Dor S."/>
            <person name="Jung S."/>
        </authorList>
    </citation>
    <scope>NUCLEOTIDE SEQUENCE [LARGE SCALE GENOMIC DNA]</scope>
    <source>
        <strain evidence="5">Y27499</strain>
    </source>
</reference>
<keyword evidence="5" id="KW-1185">Reference proteome</keyword>
<feature type="compositionally biased region" description="Polar residues" evidence="2">
    <location>
        <begin position="171"/>
        <end position="196"/>
    </location>
</feature>
<evidence type="ECO:0000256" key="1">
    <source>
        <dbReference type="SAM" id="Coils"/>
    </source>
</evidence>
<dbReference type="GO" id="GO:0070898">
    <property type="term" value="P:RNA polymerase III preinitiation complex assembly"/>
    <property type="evidence" value="ECO:0007669"/>
    <property type="project" value="TreeGrafter"/>
</dbReference>